<keyword evidence="1" id="KW-0175">Coiled coil</keyword>
<proteinExistence type="predicted"/>
<reference evidence="2" key="1">
    <citation type="submission" date="2019-05" db="EMBL/GenBank/DDBJ databases">
        <authorList>
            <person name="Piombo E."/>
        </authorList>
    </citation>
    <scope>NUCLEOTIDE SEQUENCE</scope>
    <source>
        <strain evidence="2">C2S</strain>
    </source>
</reference>
<organism evidence="2 3">
    <name type="scientific">Fusarium fujikuroi</name>
    <name type="common">Bakanae and foot rot disease fungus</name>
    <name type="synonym">Gibberella fujikuroi</name>
    <dbReference type="NCBI Taxonomy" id="5127"/>
    <lineage>
        <taxon>Eukaryota</taxon>
        <taxon>Fungi</taxon>
        <taxon>Dikarya</taxon>
        <taxon>Ascomycota</taxon>
        <taxon>Pezizomycotina</taxon>
        <taxon>Sordariomycetes</taxon>
        <taxon>Hypocreomycetidae</taxon>
        <taxon>Hypocreales</taxon>
        <taxon>Nectriaceae</taxon>
        <taxon>Fusarium</taxon>
        <taxon>Fusarium fujikuroi species complex</taxon>
    </lineage>
</organism>
<dbReference type="AlphaFoldDB" id="A0A0I9YN15"/>
<evidence type="ECO:0000313" key="2">
    <source>
        <dbReference type="EMBL" id="VTT80068.1"/>
    </source>
</evidence>
<sequence length="149" mass="17100">MSVFQSLRRALTIKGPKTHGAGMPSGHIPVHTTRPFRHVPVIQKHYRGDPQLRVEQNAPHTDCYVKGLDLEGDLLVIKRRLKGLGYRDSAVLNQLQATYGASREMRGALKGVERKLNEEKERKKAEDLEQELSYYRGWDKRRTVSDYTT</sequence>
<dbReference type="Proteomes" id="UP000760494">
    <property type="component" value="Unassembled WGS sequence"/>
</dbReference>
<dbReference type="EMBL" id="CABFJX010000400">
    <property type="protein sequence ID" value="VTT80068.1"/>
    <property type="molecule type" value="Genomic_DNA"/>
</dbReference>
<accession>A0A0I9YN15</accession>
<protein>
    <submittedName>
        <fullName evidence="2">Uncharacterized protein</fullName>
    </submittedName>
</protein>
<evidence type="ECO:0000256" key="1">
    <source>
        <dbReference type="SAM" id="Coils"/>
    </source>
</evidence>
<gene>
    <name evidence="2" type="ORF">C2S_11565</name>
</gene>
<comment type="caution">
    <text evidence="2">The sequence shown here is derived from an EMBL/GenBank/DDBJ whole genome shotgun (WGS) entry which is preliminary data.</text>
</comment>
<dbReference type="eggNOG" id="ENOG502T57J">
    <property type="taxonomic scope" value="Eukaryota"/>
</dbReference>
<dbReference type="OrthoDB" id="5067903at2759"/>
<evidence type="ECO:0000313" key="3">
    <source>
        <dbReference type="Proteomes" id="UP000760494"/>
    </source>
</evidence>
<feature type="coiled-coil region" evidence="1">
    <location>
        <begin position="102"/>
        <end position="129"/>
    </location>
</feature>
<name>A0A0I9YN15_FUSFU</name>